<dbReference type="Pfam" id="PF03431">
    <property type="entry name" value="RNA_replicase_B"/>
    <property type="match status" value="1"/>
</dbReference>
<dbReference type="GO" id="GO:0000166">
    <property type="term" value="F:nucleotide binding"/>
    <property type="evidence" value="ECO:0007669"/>
    <property type="project" value="UniProtKB-KW"/>
</dbReference>
<evidence type="ECO:0000256" key="3">
    <source>
        <dbReference type="ARBA" id="ARBA00022679"/>
    </source>
</evidence>
<keyword evidence="4" id="KW-0548">Nucleotidyltransferase</keyword>
<protein>
    <recommendedName>
        <fullName evidence="1">RNA-directed RNA polymerase</fullName>
        <ecNumber evidence="1">2.7.7.48</ecNumber>
    </recommendedName>
    <alternativeName>
        <fullName evidence="7">RNA replicase beta chain</fullName>
    </alternativeName>
</protein>
<feature type="binding site" evidence="9">
    <location>
        <position position="314"/>
    </location>
    <ligand>
        <name>Mg(2+)</name>
        <dbReference type="ChEBI" id="CHEBI:18420"/>
        <label>2</label>
    </ligand>
</feature>
<dbReference type="GO" id="GO:0039694">
    <property type="term" value="P:viral RNA genome replication"/>
    <property type="evidence" value="ECO:0007669"/>
    <property type="project" value="InterPro"/>
</dbReference>
<evidence type="ECO:0000256" key="8">
    <source>
        <dbReference type="ARBA" id="ARBA00048744"/>
    </source>
</evidence>
<comment type="catalytic activity">
    <reaction evidence="8">
        <text>RNA(n) + a ribonucleoside 5'-triphosphate = RNA(n+1) + diphosphate</text>
        <dbReference type="Rhea" id="RHEA:21248"/>
        <dbReference type="Rhea" id="RHEA-COMP:14527"/>
        <dbReference type="Rhea" id="RHEA-COMP:17342"/>
        <dbReference type="ChEBI" id="CHEBI:33019"/>
        <dbReference type="ChEBI" id="CHEBI:61557"/>
        <dbReference type="ChEBI" id="CHEBI:140395"/>
        <dbReference type="EC" id="2.7.7.48"/>
    </reaction>
</comment>
<dbReference type="InterPro" id="IPR005093">
    <property type="entry name" value="RNArep_beta"/>
</dbReference>
<feature type="binding site" evidence="9">
    <location>
        <position position="412"/>
    </location>
    <ligand>
        <name>Mg(2+)</name>
        <dbReference type="ChEBI" id="CHEBI:18420"/>
        <label>2</label>
    </ligand>
</feature>
<dbReference type="EC" id="2.7.7.48" evidence="1"/>
<keyword evidence="9" id="KW-0479">Metal-binding</keyword>
<name>A0A514D4T4_9VIRU</name>
<evidence type="ECO:0000256" key="1">
    <source>
        <dbReference type="ARBA" id="ARBA00012494"/>
    </source>
</evidence>
<dbReference type="EMBL" id="MN034233">
    <property type="protein sequence ID" value="QDH88630.1"/>
    <property type="molecule type" value="Genomic_RNA"/>
</dbReference>
<dbReference type="PROSITE" id="PS50522">
    <property type="entry name" value="RDRP_PHAGE"/>
    <property type="match status" value="1"/>
</dbReference>
<keyword evidence="2 11" id="KW-0696">RNA-directed RNA polymerase</keyword>
<proteinExistence type="predicted"/>
<feature type="binding site" evidence="9">
    <location>
        <position position="411"/>
    </location>
    <ligand>
        <name>Mg(2+)</name>
        <dbReference type="ChEBI" id="CHEBI:18420"/>
        <label>2</label>
    </ligand>
</feature>
<evidence type="ECO:0000256" key="6">
    <source>
        <dbReference type="ARBA" id="ARBA00022953"/>
    </source>
</evidence>
<keyword evidence="3" id="KW-0808">Transferase</keyword>
<comment type="cofactor">
    <cofactor evidence="9">
        <name>Mg(2+)</name>
        <dbReference type="ChEBI" id="CHEBI:18420"/>
    </cofactor>
    <text evidence="9">Binds 2 Mg(2+) per subunit.</text>
</comment>
<organism evidence="11">
    <name type="scientific">Leviviridae sp</name>
    <dbReference type="NCBI Taxonomy" id="2027243"/>
    <lineage>
        <taxon>Viruses</taxon>
        <taxon>Riboviria</taxon>
        <taxon>Orthornavirae</taxon>
        <taxon>Lenarviricota</taxon>
        <taxon>Leviviricetes</taxon>
        <taxon>Norzivirales</taxon>
        <taxon>Fiersviridae</taxon>
    </lineage>
</organism>
<accession>A0A514D4T4</accession>
<dbReference type="GO" id="GO:0003968">
    <property type="term" value="F:RNA-directed RNA polymerase activity"/>
    <property type="evidence" value="ECO:0007669"/>
    <property type="project" value="UniProtKB-KW"/>
</dbReference>
<evidence type="ECO:0000313" key="11">
    <source>
        <dbReference type="EMBL" id="QDH88630.1"/>
    </source>
</evidence>
<sequence length="636" mass="71650">MKSLMSLWSRMAEESAIQCCTSTRRDINTVAVRVEHEGLSFLTITLPDLGKAIQKWLDQGRVTSHPAFSNERGGSLPRFLGGFFSRVFDRRSGLLLDDPCTDSIHALRQLTLMFGKMELKCSPARELKAVTNYIECEQEVRLFDNKLTKSDLSEFVRMSDMLYGRIFAQVDRDVYLGRNVPRHGPGSTADGLKGNQKFMQVVWTERLENAGLAAGENLLPNWRFYDQLGGVDFLEPGAEVPVKVTLVPKTLKTPRVIAMEPTCMQYMQQAVLHRLLAYLGKDDFLARVIGFDDQVPNQELARRGSIDNRTATLDLSDASDRVSNQLVRSMLHRWPHLFGAVDATRSRRAELPSGEVIRLAKFASMGSALCFPIEAMVFTTLIFMGIQRSLNTPLSRKDLKRYAASVRVFGDDLIVPRDHVLSVVNLLEHFGARVGADKSFWTGKFRESCGREYFNGRDVSIVRVRQEFPTQRKDVEEVISLVAFRNQLYMSGYWMTVKWLDGILGKLLTHFPTIQPSSSLLGRVSFLAEDTNMFSDERLHPSLHTPIVKGYVVKAKPPRDPLEGTGALLKCLMKLAREGSLRDLIPCSYPNISIDGLAAVERAPAEVKVPSVHTKHLERFGRPRSISMKLGWRSPL</sequence>
<evidence type="ECO:0000259" key="10">
    <source>
        <dbReference type="PROSITE" id="PS50522"/>
    </source>
</evidence>
<dbReference type="GO" id="GO:0046872">
    <property type="term" value="F:metal ion binding"/>
    <property type="evidence" value="ECO:0007669"/>
    <property type="project" value="UniProtKB-KW"/>
</dbReference>
<evidence type="ECO:0000256" key="7">
    <source>
        <dbReference type="ARBA" id="ARBA00030248"/>
    </source>
</evidence>
<evidence type="ECO:0000256" key="2">
    <source>
        <dbReference type="ARBA" id="ARBA00022484"/>
    </source>
</evidence>
<reference evidence="11" key="1">
    <citation type="submission" date="2019-05" db="EMBL/GenBank/DDBJ databases">
        <title>Metatranscriptomic reconstruction reveals RNA viruses with the potential to shape carbon cycling in soil.</title>
        <authorList>
            <person name="Starr E.P."/>
            <person name="Nuccio E."/>
            <person name="Pett-Ridge J."/>
            <person name="Banfield J.F."/>
            <person name="Firestone M.K."/>
        </authorList>
    </citation>
    <scope>NUCLEOTIDE SEQUENCE</scope>
    <source>
        <strain evidence="11">H3_Bulk_41_scaffold_233</strain>
    </source>
</reference>
<evidence type="ECO:0000256" key="4">
    <source>
        <dbReference type="ARBA" id="ARBA00022695"/>
    </source>
</evidence>
<evidence type="ECO:0000256" key="5">
    <source>
        <dbReference type="ARBA" id="ARBA00022741"/>
    </source>
</evidence>
<gene>
    <name evidence="11" type="ORF">H3Bulk41233_000005</name>
</gene>
<keyword evidence="6" id="KW-0693">Viral RNA replication</keyword>
<dbReference type="InterPro" id="IPR007096">
    <property type="entry name" value="RNA-dir_Rpol_cat_phage"/>
</dbReference>
<keyword evidence="5" id="KW-0547">Nucleotide-binding</keyword>
<evidence type="ECO:0000256" key="9">
    <source>
        <dbReference type="PIRSR" id="PIRSR605093-1"/>
    </source>
</evidence>
<keyword evidence="9" id="KW-0460">Magnesium</keyword>
<feature type="domain" description="RdRp catalytic" evidence="10">
    <location>
        <begin position="299"/>
        <end position="443"/>
    </location>
</feature>